<dbReference type="Pfam" id="PF13814">
    <property type="entry name" value="Replic_Relax"/>
    <property type="match status" value="1"/>
</dbReference>
<dbReference type="InterPro" id="IPR025855">
    <property type="entry name" value="Replic_Relax"/>
</dbReference>
<gene>
    <name evidence="1" type="ORF">GCM10007147_31540</name>
</gene>
<sequence length="176" mass="19470">MALARSTHLDHRVGANGFFTALVAAGRASEGSAELGEWLNASDAHGWAEFHTRDGLIPVPRPDGFGRWDADGGSVVFFLEWDTGSESHRQLRTKMQRYVDFAPTLVGPMPWVLFVFPTVRRETHARSALRRVQGAEYAPVATAHLPEAHHPENAVWWPLRSAAGRVLLSELPEVVV</sequence>
<proteinExistence type="predicted"/>
<name>A0A918XG13_9ACTN</name>
<reference evidence="1 2" key="1">
    <citation type="journal article" date="2014" name="Int. J. Syst. Evol. Microbiol.">
        <title>Complete genome sequence of Corynebacterium casei LMG S-19264T (=DSM 44701T), isolated from a smear-ripened cheese.</title>
        <authorList>
            <consortium name="US DOE Joint Genome Institute (JGI-PGF)"/>
            <person name="Walter F."/>
            <person name="Albersmeier A."/>
            <person name="Kalinowski J."/>
            <person name="Ruckert C."/>
        </authorList>
    </citation>
    <scope>NUCLEOTIDE SEQUENCE [LARGE SCALE GENOMIC DNA]</scope>
    <source>
        <strain evidence="1 2">KCTC 19473</strain>
    </source>
</reference>
<dbReference type="EMBL" id="BMXL01000017">
    <property type="protein sequence ID" value="GHD30059.1"/>
    <property type="molecule type" value="Genomic_DNA"/>
</dbReference>
<comment type="caution">
    <text evidence="1">The sequence shown here is derived from an EMBL/GenBank/DDBJ whole genome shotgun (WGS) entry which is preliminary data.</text>
</comment>
<evidence type="ECO:0000313" key="2">
    <source>
        <dbReference type="Proteomes" id="UP000654947"/>
    </source>
</evidence>
<keyword evidence="2" id="KW-1185">Reference proteome</keyword>
<protein>
    <submittedName>
        <fullName evidence="1">Uncharacterized protein</fullName>
    </submittedName>
</protein>
<dbReference type="AlphaFoldDB" id="A0A918XG13"/>
<accession>A0A918XG13</accession>
<dbReference type="Proteomes" id="UP000654947">
    <property type="component" value="Unassembled WGS sequence"/>
</dbReference>
<organism evidence="1 2">
    <name type="scientific">Nocardiopsis kunsanensis</name>
    <dbReference type="NCBI Taxonomy" id="141693"/>
    <lineage>
        <taxon>Bacteria</taxon>
        <taxon>Bacillati</taxon>
        <taxon>Actinomycetota</taxon>
        <taxon>Actinomycetes</taxon>
        <taxon>Streptosporangiales</taxon>
        <taxon>Nocardiopsidaceae</taxon>
        <taxon>Nocardiopsis</taxon>
    </lineage>
</organism>
<evidence type="ECO:0000313" key="1">
    <source>
        <dbReference type="EMBL" id="GHD30059.1"/>
    </source>
</evidence>